<dbReference type="InterPro" id="IPR012902">
    <property type="entry name" value="N_methyl_site"/>
</dbReference>
<dbReference type="GeneID" id="78296462"/>
<keyword evidence="1" id="KW-0812">Transmembrane</keyword>
<dbReference type="RefSeq" id="WP_116885180.1">
    <property type="nucleotide sequence ID" value="NZ_CABMMC010000154.1"/>
</dbReference>
<accession>A0A2U1ANY7</accession>
<organism evidence="2 3">
    <name type="scientific">Victivallis vadensis</name>
    <dbReference type="NCBI Taxonomy" id="172901"/>
    <lineage>
        <taxon>Bacteria</taxon>
        <taxon>Pseudomonadati</taxon>
        <taxon>Lentisphaerota</taxon>
        <taxon>Lentisphaeria</taxon>
        <taxon>Victivallales</taxon>
        <taxon>Victivallaceae</taxon>
        <taxon>Victivallis</taxon>
    </lineage>
</organism>
<gene>
    <name evidence="2" type="ORF">C8D82_12824</name>
</gene>
<dbReference type="InterPro" id="IPR045584">
    <property type="entry name" value="Pilin-like"/>
</dbReference>
<dbReference type="NCBIfam" id="TIGR02532">
    <property type="entry name" value="IV_pilin_GFxxxE"/>
    <property type="match status" value="1"/>
</dbReference>
<dbReference type="AlphaFoldDB" id="A0A2U1ANY7"/>
<dbReference type="EMBL" id="QEKH01000028">
    <property type="protein sequence ID" value="PVY38124.1"/>
    <property type="molecule type" value="Genomic_DNA"/>
</dbReference>
<feature type="transmembrane region" description="Helical" evidence="1">
    <location>
        <begin position="21"/>
        <end position="39"/>
    </location>
</feature>
<evidence type="ECO:0000256" key="1">
    <source>
        <dbReference type="SAM" id="Phobius"/>
    </source>
</evidence>
<keyword evidence="3" id="KW-1185">Reference proteome</keyword>
<dbReference type="SUPFAM" id="SSF54523">
    <property type="entry name" value="Pili subunits"/>
    <property type="match status" value="1"/>
</dbReference>
<keyword evidence="1" id="KW-0472">Membrane</keyword>
<reference evidence="2 3" key="1">
    <citation type="submission" date="2018-04" db="EMBL/GenBank/DDBJ databases">
        <title>Genomic Encyclopedia of Type Strains, Phase IV (KMG-IV): sequencing the most valuable type-strain genomes for metagenomic binning, comparative biology and taxonomic classification.</title>
        <authorList>
            <person name="Goeker M."/>
        </authorList>
    </citation>
    <scope>NUCLEOTIDE SEQUENCE [LARGE SCALE GENOMIC DNA]</scope>
    <source>
        <strain evidence="2 3">DSM 14823</strain>
    </source>
</reference>
<evidence type="ECO:0000313" key="3">
    <source>
        <dbReference type="Proteomes" id="UP000245959"/>
    </source>
</evidence>
<sequence length="250" mass="27729">MKITQNRDFLPRTIRFTLIELLIVIAIIAILAAMLLPALNKARSVAQAARCLSNVKQITTACLMYADSDAGNRVPPADKAAQLGLWYVSDYATWAGLLVINKYVGTNIFNCPSDSTGYQKILEWKEKAYSPIGYGINGYLNSYCHDERAPLKTWKIPSSSVLVGDGSTTILLGYTTKLRSRLANANDREWAENNLMAGRVDVTKKRHGHGSNVGFCDGSARSVSQDDAFAVEESTGLYKIRYAVDKHWKW</sequence>
<evidence type="ECO:0000313" key="2">
    <source>
        <dbReference type="EMBL" id="PVY38124.1"/>
    </source>
</evidence>
<keyword evidence="1" id="KW-1133">Transmembrane helix</keyword>
<comment type="caution">
    <text evidence="2">The sequence shown here is derived from an EMBL/GenBank/DDBJ whole genome shotgun (WGS) entry which is preliminary data.</text>
</comment>
<dbReference type="PANTHER" id="PTHR30093">
    <property type="entry name" value="GENERAL SECRETION PATHWAY PROTEIN G"/>
    <property type="match status" value="1"/>
</dbReference>
<dbReference type="Proteomes" id="UP000245959">
    <property type="component" value="Unassembled WGS sequence"/>
</dbReference>
<dbReference type="NCBIfam" id="TIGR04294">
    <property type="entry name" value="pre_pil_HX9DG"/>
    <property type="match status" value="1"/>
</dbReference>
<dbReference type="Gene3D" id="3.30.700.10">
    <property type="entry name" value="Glycoprotein, Type 4 Pilin"/>
    <property type="match status" value="1"/>
</dbReference>
<name>A0A2U1ANY7_9BACT</name>
<proteinExistence type="predicted"/>
<protein>
    <submittedName>
        <fullName evidence="2">Prepilin-type N-terminal cleavage/methylation domain-containing protein/prepilin-type processing-associated H-X9-DG protein</fullName>
    </submittedName>
</protein>
<dbReference type="InterPro" id="IPR027558">
    <property type="entry name" value="Pre_pil_HX9DG_C"/>
</dbReference>